<comment type="caution">
    <text evidence="4">The sequence shown here is derived from an EMBL/GenBank/DDBJ whole genome shotgun (WGS) entry which is preliminary data.</text>
</comment>
<dbReference type="SUPFAM" id="SSF47473">
    <property type="entry name" value="EF-hand"/>
    <property type="match status" value="2"/>
</dbReference>
<evidence type="ECO:0000313" key="5">
    <source>
        <dbReference type="Proteomes" id="UP000660262"/>
    </source>
</evidence>
<dbReference type="InterPro" id="IPR002048">
    <property type="entry name" value="EF_hand_dom"/>
</dbReference>
<dbReference type="SMART" id="SM00054">
    <property type="entry name" value="EFh"/>
    <property type="match status" value="7"/>
</dbReference>
<keyword evidence="2" id="KW-0106">Calcium</keyword>
<dbReference type="InterPro" id="IPR050145">
    <property type="entry name" value="Centrin_CML-like"/>
</dbReference>
<dbReference type="InterPro" id="IPR018247">
    <property type="entry name" value="EF_Hand_1_Ca_BS"/>
</dbReference>
<dbReference type="GO" id="GO:0005509">
    <property type="term" value="F:calcium ion binding"/>
    <property type="evidence" value="ECO:0007669"/>
    <property type="project" value="InterPro"/>
</dbReference>
<name>A0A830HED6_9CHLO</name>
<evidence type="ECO:0000259" key="3">
    <source>
        <dbReference type="PROSITE" id="PS50222"/>
    </source>
</evidence>
<dbReference type="AlphaFoldDB" id="A0A830HED6"/>
<dbReference type="OrthoDB" id="26525at2759"/>
<gene>
    <name evidence="4" type="ORF">PPROV_000361500</name>
</gene>
<dbReference type="Proteomes" id="UP000660262">
    <property type="component" value="Unassembled WGS sequence"/>
</dbReference>
<feature type="domain" description="EF-hand" evidence="3">
    <location>
        <begin position="329"/>
        <end position="364"/>
    </location>
</feature>
<feature type="domain" description="EF-hand" evidence="3">
    <location>
        <begin position="188"/>
        <end position="223"/>
    </location>
</feature>
<protein>
    <recommendedName>
        <fullName evidence="3">EF-hand domain-containing protein</fullName>
    </recommendedName>
</protein>
<dbReference type="InterPro" id="IPR011992">
    <property type="entry name" value="EF-hand-dom_pair"/>
</dbReference>
<sequence length="593" mass="66361">MLSVTGAALPVATGTLNTMEFAEDDLLAAQTSLEVSHEGRAACSNAVEVVYRQKYLKTLHNFAPGDNSQASLMPRYMSIASVLDAIEAQLEQNVPKFPATFANIALQRFPRLAPRETTVLSADETEQNRKAAHAFMQRLTEELLDVKPDNPMSFLVQRSFHLAEEEELKEEQPATAVDVPLWLMEPAELREAITKVFVEYDVDKNGVLDRKELKTLLKGSEMNLSDNLVREILAEADENDDGLVSYDEFVPLMVDLISMQQAKESARQAREEAAEERRREAVGDLIKGMQRGELEEKMLRVFQHFDKDGNGVLSRKEFKKCLQASQLGFSRKEVNLLMSSIDANDDGKISYDEFIPMCFLVLVERKVAKMEEEEALSSDDAMQQILLDYFAAMDVDQTGQLSRRNLNEAIIMFSDDYGMCLSKAQVAAIAGEADAKADGMISYAAFVPVAAHIMYELEAADKKYIELDAAMTVADSAGARAIHGLPYEEVVDILRTAFVMVDADQNGVLTMDELEQMLKMMTTADGTKVELSEWEVEAVMSAVDTTEDGIVEYWELENFIFDVLHQLETKKNLEWREKMNQAAEVVVENNAGT</sequence>
<feature type="domain" description="EF-hand" evidence="3">
    <location>
        <begin position="381"/>
        <end position="416"/>
    </location>
</feature>
<feature type="domain" description="EF-hand" evidence="3">
    <location>
        <begin position="489"/>
        <end position="524"/>
    </location>
</feature>
<evidence type="ECO:0000313" key="4">
    <source>
        <dbReference type="EMBL" id="GHP04863.1"/>
    </source>
</evidence>
<organism evidence="4 5">
    <name type="scientific">Pycnococcus provasolii</name>
    <dbReference type="NCBI Taxonomy" id="41880"/>
    <lineage>
        <taxon>Eukaryota</taxon>
        <taxon>Viridiplantae</taxon>
        <taxon>Chlorophyta</taxon>
        <taxon>Pseudoscourfieldiophyceae</taxon>
        <taxon>Pseudoscourfieldiales</taxon>
        <taxon>Pycnococcaceae</taxon>
        <taxon>Pycnococcus</taxon>
    </lineage>
</organism>
<evidence type="ECO:0000256" key="2">
    <source>
        <dbReference type="ARBA" id="ARBA00022837"/>
    </source>
</evidence>
<dbReference type="PANTHER" id="PTHR23050">
    <property type="entry name" value="CALCIUM BINDING PROTEIN"/>
    <property type="match status" value="1"/>
</dbReference>
<accession>A0A830HED6</accession>
<feature type="domain" description="EF-hand" evidence="3">
    <location>
        <begin position="293"/>
        <end position="328"/>
    </location>
</feature>
<proteinExistence type="predicted"/>
<evidence type="ECO:0000256" key="1">
    <source>
        <dbReference type="ARBA" id="ARBA00022737"/>
    </source>
</evidence>
<dbReference type="EMBL" id="BNJQ01000008">
    <property type="protein sequence ID" value="GHP04863.1"/>
    <property type="molecule type" value="Genomic_DNA"/>
</dbReference>
<keyword evidence="5" id="KW-1185">Reference proteome</keyword>
<keyword evidence="1" id="KW-0677">Repeat</keyword>
<dbReference type="Gene3D" id="1.10.238.10">
    <property type="entry name" value="EF-hand"/>
    <property type="match status" value="3"/>
</dbReference>
<dbReference type="Pfam" id="PF13499">
    <property type="entry name" value="EF-hand_7"/>
    <property type="match status" value="3"/>
</dbReference>
<dbReference type="PROSITE" id="PS50222">
    <property type="entry name" value="EF_HAND_2"/>
    <property type="match status" value="6"/>
</dbReference>
<reference evidence="4" key="1">
    <citation type="submission" date="2020-10" db="EMBL/GenBank/DDBJ databases">
        <title>Unveiling of a novel bifunctional photoreceptor, Dualchrome1, isolated from a cosmopolitan green alga.</title>
        <authorList>
            <person name="Suzuki S."/>
            <person name="Kawachi M."/>
        </authorList>
    </citation>
    <scope>NUCLEOTIDE SEQUENCE</scope>
    <source>
        <strain evidence="4">NIES 2893</strain>
    </source>
</reference>
<dbReference type="PROSITE" id="PS00018">
    <property type="entry name" value="EF_HAND_1"/>
    <property type="match status" value="5"/>
</dbReference>
<feature type="domain" description="EF-hand" evidence="3">
    <location>
        <begin position="224"/>
        <end position="259"/>
    </location>
</feature>